<dbReference type="Proteomes" id="UP000307380">
    <property type="component" value="Unassembled WGS sequence"/>
</dbReference>
<dbReference type="OrthoDB" id="5245088at2"/>
<accession>A0A4V6RZ62</accession>
<name>A0A4V6RZ62_9MICO</name>
<dbReference type="InterPro" id="IPR011055">
    <property type="entry name" value="Dup_hybrid_motif"/>
</dbReference>
<dbReference type="Pfam" id="PF01551">
    <property type="entry name" value="Peptidase_M23"/>
    <property type="match status" value="1"/>
</dbReference>
<dbReference type="CDD" id="cd12797">
    <property type="entry name" value="M23_peptidase"/>
    <property type="match status" value="1"/>
</dbReference>
<sequence>MAATLLLAAALGALTFIEPGAARAVEAPDRTLVASTSREAFQASDASERAARPQWSWPLGPPVRVLRDFDAPRTLYSAGHRGVDLAAAPGSVVLAVDDGVVSFAGTVVDRGVISIDHGGGLVSSVEPAIASVAAGMAVSRGQPIGMTSAGGHCRDACLHLGARQDGRYLSPLALIVGIPRAVLLPLG</sequence>
<evidence type="ECO:0000256" key="2">
    <source>
        <dbReference type="SAM" id="SignalP"/>
    </source>
</evidence>
<dbReference type="AlphaFoldDB" id="A0A4V6RZ62"/>
<dbReference type="GO" id="GO:0004222">
    <property type="term" value="F:metalloendopeptidase activity"/>
    <property type="evidence" value="ECO:0007669"/>
    <property type="project" value="TreeGrafter"/>
</dbReference>
<dbReference type="EMBL" id="SSSN01000003">
    <property type="protein sequence ID" value="THG35847.1"/>
    <property type="molecule type" value="Genomic_DNA"/>
</dbReference>
<evidence type="ECO:0000313" key="5">
    <source>
        <dbReference type="Proteomes" id="UP000307380"/>
    </source>
</evidence>
<comment type="caution">
    <text evidence="4">The sequence shown here is derived from an EMBL/GenBank/DDBJ whole genome shotgun (WGS) entry which is preliminary data.</text>
</comment>
<feature type="chain" id="PRO_5020702435" evidence="2">
    <location>
        <begin position="25"/>
        <end position="187"/>
    </location>
</feature>
<keyword evidence="5" id="KW-1185">Reference proteome</keyword>
<dbReference type="PANTHER" id="PTHR21666">
    <property type="entry name" value="PEPTIDASE-RELATED"/>
    <property type="match status" value="1"/>
</dbReference>
<feature type="signal peptide" evidence="2">
    <location>
        <begin position="1"/>
        <end position="24"/>
    </location>
</feature>
<evidence type="ECO:0000313" key="4">
    <source>
        <dbReference type="EMBL" id="THG35847.1"/>
    </source>
</evidence>
<evidence type="ECO:0000256" key="1">
    <source>
        <dbReference type="ARBA" id="ARBA00022729"/>
    </source>
</evidence>
<gene>
    <name evidence="4" type="ORF">E6C70_02625</name>
</gene>
<organism evidence="4 5">
    <name type="scientific">Orlajensenia flava</name>
    <dbReference type="NCBI Taxonomy" id="2565934"/>
    <lineage>
        <taxon>Bacteria</taxon>
        <taxon>Bacillati</taxon>
        <taxon>Actinomycetota</taxon>
        <taxon>Actinomycetes</taxon>
        <taxon>Micrococcales</taxon>
        <taxon>Microbacteriaceae</taxon>
        <taxon>Orlajensenia</taxon>
    </lineage>
</organism>
<dbReference type="PANTHER" id="PTHR21666:SF289">
    <property type="entry name" value="L-ALA--D-GLU ENDOPEPTIDASE"/>
    <property type="match status" value="1"/>
</dbReference>
<reference evidence="4 5" key="1">
    <citation type="submission" date="2019-04" db="EMBL/GenBank/DDBJ databases">
        <authorList>
            <person name="Jiang L."/>
        </authorList>
    </citation>
    <scope>NUCLEOTIDE SEQUENCE [LARGE SCALE GENOMIC DNA]</scope>
    <source>
        <strain evidence="4 5">YIM 131861</strain>
    </source>
</reference>
<keyword evidence="1 2" id="KW-0732">Signal</keyword>
<evidence type="ECO:0000259" key="3">
    <source>
        <dbReference type="Pfam" id="PF01551"/>
    </source>
</evidence>
<feature type="domain" description="M23ase beta-sheet core" evidence="3">
    <location>
        <begin position="79"/>
        <end position="171"/>
    </location>
</feature>
<dbReference type="SUPFAM" id="SSF51261">
    <property type="entry name" value="Duplicated hybrid motif"/>
    <property type="match status" value="1"/>
</dbReference>
<protein>
    <submittedName>
        <fullName evidence="4">M23 family metallopeptidase</fullName>
    </submittedName>
</protein>
<dbReference type="InterPro" id="IPR050570">
    <property type="entry name" value="Cell_wall_metabolism_enzyme"/>
</dbReference>
<dbReference type="InterPro" id="IPR016047">
    <property type="entry name" value="M23ase_b-sheet_dom"/>
</dbReference>
<proteinExistence type="predicted"/>
<dbReference type="Gene3D" id="2.70.70.10">
    <property type="entry name" value="Glucose Permease (Domain IIA)"/>
    <property type="match status" value="1"/>
</dbReference>